<dbReference type="SUPFAM" id="SSF81383">
    <property type="entry name" value="F-box domain"/>
    <property type="match status" value="1"/>
</dbReference>
<comment type="caution">
    <text evidence="3">The sequence shown here is derived from an EMBL/GenBank/DDBJ whole genome shotgun (WGS) entry which is preliminary data.</text>
</comment>
<evidence type="ECO:0000256" key="1">
    <source>
        <dbReference type="SAM" id="MobiDB-lite"/>
    </source>
</evidence>
<protein>
    <recommendedName>
        <fullName evidence="2">F-box domain-containing protein</fullName>
    </recommendedName>
</protein>
<organism evidence="3 4">
    <name type="scientific">Turnera subulata</name>
    <dbReference type="NCBI Taxonomy" id="218843"/>
    <lineage>
        <taxon>Eukaryota</taxon>
        <taxon>Viridiplantae</taxon>
        <taxon>Streptophyta</taxon>
        <taxon>Embryophyta</taxon>
        <taxon>Tracheophyta</taxon>
        <taxon>Spermatophyta</taxon>
        <taxon>Magnoliopsida</taxon>
        <taxon>eudicotyledons</taxon>
        <taxon>Gunneridae</taxon>
        <taxon>Pentapetalae</taxon>
        <taxon>rosids</taxon>
        <taxon>fabids</taxon>
        <taxon>Malpighiales</taxon>
        <taxon>Passifloraceae</taxon>
        <taxon>Turnera</taxon>
    </lineage>
</organism>
<feature type="region of interest" description="Disordered" evidence="1">
    <location>
        <begin position="1"/>
        <end position="27"/>
    </location>
</feature>
<dbReference type="InterPro" id="IPR036047">
    <property type="entry name" value="F-box-like_dom_sf"/>
</dbReference>
<name>A0A9Q0GD93_9ROSI</name>
<sequence length="405" mass="45735">MSSSEKQENTSSMEMKHNNTRAHDNNRLLVDQAKSTNTDQLVMPTNMAAAAAPNRSCLPPDILEEILDLLPKKSIERFRSVSKSLFSLLTIKFTLPKLLHYPCITNFPPSCGVKSSDDKDLFTGVVFSEYSGGGDISPDYESSSFGVVGEYLCFSHSEYGYKDTIWVMKEYCNEASWVPFITYSTLRFTFPHQHCKDREGRVEYVCDFIPGSFKDGRFMMLQFCLLSHSSTTNSNQGKKHVASSSKNTEGTKTVETVCLPTKTTQPKHCWLVAAVYTVGEDDFAKAPAIKGGASRCSGGRPVRWRAKLVDTHNNSPSPPNLNTDNQQILNKHRVLAHVALLYVSHPKSAFSLRICCHQFRKLWQRFEMGLDEPILAVVVAARGEEATRTGATRGRWLQRWWRVWW</sequence>
<reference evidence="3" key="2">
    <citation type="journal article" date="2023" name="Plants (Basel)">
        <title>Annotation of the Turnera subulata (Passifloraceae) Draft Genome Reveals the S-Locus Evolved after the Divergence of Turneroideae from Passifloroideae in a Stepwise Manner.</title>
        <authorList>
            <person name="Henning P.M."/>
            <person name="Roalson E.H."/>
            <person name="Mir W."/>
            <person name="McCubbin A.G."/>
            <person name="Shore J.S."/>
        </authorList>
    </citation>
    <scope>NUCLEOTIDE SEQUENCE</scope>
    <source>
        <strain evidence="3">F60SS</strain>
    </source>
</reference>
<dbReference type="Proteomes" id="UP001141552">
    <property type="component" value="Unassembled WGS sequence"/>
</dbReference>
<dbReference type="AlphaFoldDB" id="A0A9Q0GD93"/>
<evidence type="ECO:0000313" key="4">
    <source>
        <dbReference type="Proteomes" id="UP001141552"/>
    </source>
</evidence>
<dbReference type="SMART" id="SM00256">
    <property type="entry name" value="FBOX"/>
    <property type="match status" value="1"/>
</dbReference>
<evidence type="ECO:0000313" key="3">
    <source>
        <dbReference type="EMBL" id="KAJ4846667.1"/>
    </source>
</evidence>
<accession>A0A9Q0GD93</accession>
<dbReference type="InterPro" id="IPR001810">
    <property type="entry name" value="F-box_dom"/>
</dbReference>
<feature type="compositionally biased region" description="Basic and acidic residues" evidence="1">
    <location>
        <begin position="1"/>
        <end position="26"/>
    </location>
</feature>
<reference evidence="3" key="1">
    <citation type="submission" date="2022-02" db="EMBL/GenBank/DDBJ databases">
        <authorList>
            <person name="Henning P.M."/>
            <person name="McCubbin A.G."/>
            <person name="Shore J.S."/>
        </authorList>
    </citation>
    <scope>NUCLEOTIDE SEQUENCE</scope>
    <source>
        <strain evidence="3">F60SS</strain>
        <tissue evidence="3">Leaves</tissue>
    </source>
</reference>
<dbReference type="EMBL" id="JAKUCV010001370">
    <property type="protein sequence ID" value="KAJ4846667.1"/>
    <property type="molecule type" value="Genomic_DNA"/>
</dbReference>
<keyword evidence="4" id="KW-1185">Reference proteome</keyword>
<dbReference type="OrthoDB" id="5319261at2759"/>
<dbReference type="Pfam" id="PF00646">
    <property type="entry name" value="F-box"/>
    <property type="match status" value="1"/>
</dbReference>
<feature type="domain" description="F-box" evidence="2">
    <location>
        <begin position="58"/>
        <end position="97"/>
    </location>
</feature>
<proteinExistence type="predicted"/>
<evidence type="ECO:0000259" key="2">
    <source>
        <dbReference type="SMART" id="SM00256"/>
    </source>
</evidence>
<gene>
    <name evidence="3" type="ORF">Tsubulata_038016</name>
</gene>